<protein>
    <submittedName>
        <fullName evidence="8">Ankyrin repeat-containing domain protein</fullName>
    </submittedName>
</protein>
<dbReference type="SUPFAM" id="SSF52540">
    <property type="entry name" value="P-loop containing nucleoside triphosphate hydrolases"/>
    <property type="match status" value="1"/>
</dbReference>
<keyword evidence="2 3" id="KW-0040">ANK repeat</keyword>
<sequence length="1571" mass="169316">MALMISPQSSTASLSPAKQLIEAVDDFQSILTEDQRTALRKINSIPNADAVLVFTAQLDYSSQHRKGRSVATRLHSVLQSVREFSAVIDTFVSSKPEIAGLVWGSVKLTIQIAINFTSYYEALSNLFMGFATHCPRFAEYQVLYPTSDRLQTALCNFHASIIRCCKHAIEATQRPWRTQLLNAIRQSLEQELKSDISSVQWCGKEVRKEIDLAKAQADRQDQELRRKESEAAAGHRRKVRDLLSWTGSKLDTIKERQLQQDKRRSGERRRQLLESLSSHEYLAPFKRACKARHCNTAQWVFQTDEFRRWKAGTTSPWIWCSGKIGSGKTILMASAVNHTLIHKSGIGEIVAFFFPQFDDPQSLCAETVIRSIIRQSLDPVMVSGEMEANLVEMDQKPTTGLVELTDLLRKRVAQSKIFYIFIDALDEFEATERRVLFDSLASLGSGGSGLRVFLTGRESLSGELQGKFTGIERLSMASAEANTDITLYIEEALQERKENRVLIVGEESLLLDIKQALVKHADGMFLWVTFLIDEICAQHCDDDIRNAIGCLPKTLSETFSRALLRIVSRQKASVAAKTFSWVAIAKRNLTLDELREVISVEIGQPYLIPGRLVNGIDQLATWCENLVRVDEELKTVQFAHQAIHKFIVEGPMRPEFTDFCFNPADADHHAGEICVTYLNFNDFKTTLARRPQPIPVHPLAMAKLALSHHLKVPSSVSATGFSSRHHKSKTELDVVGVLASYERADTEEALRKQQQSHPFLKYASIHWVSHTSRFRKGISTTWDLWHRIVTCGHDLANRPWPEQQRFNALNSDLLAWSLQSAHYALTRLIQGCGGISEPERIRNTWSLAAEGDIELLNVLLEGEYSLQITSATLQGASRGGHLAVVERLLAAGANVNTGPAKDGGQTALQAASGGGHLIVVERLLTAGANVNADPAKYSGRTALQAASEGGHLIVVERLLTAGANVNADPAKYSGRTALQAASEGGHLIVVERLLTAGANVNTDPAKYHGRTALQAASEGGHLIVVERLLIAGANVNADPVKDSGRTALQAASEGGHLIVVERLLAAGANVNTDPVEYSGRTALQAASEGGHLIVVERLLIAGANVNADPAKYSGRTALQAASEGGHLIVVERLLAAGANVNTDPVEYSGRTALQAASEGGHLIVVERLLAAGASVNADPAYHSGRTALQAASEGGHLIVVERLLAAGANVNTDPVEYSGRTALQAASEGGHLIVVEQLLTARANVNTDPAKYHGRTALQAASEDGHLKVVERLLTARASVNADPAYHSGRTALQAASEGGHLIVVKRLLTAGVNVNTNPAKYHGRTALQAASKSGHIIVVERLLTAGANVNADPAKYSGRTALQAASEDGHLIVVERLLAAGANVNADPVEYSGRTALQAASEGGHLIVVERLLAAGANVNADPVEGSGRTALQAASEGGHLIVVERLLAAGANVNADPVERGGRTALQAASEGGHLIVVERLLAAGANVNADPVERGGRTALQAASEGGHLIVVERLLTAGANVNADPAGSGGRTALQAASEGGHLAVIERLQRELQRKSSWSSTLRPIF</sequence>
<keyword evidence="9" id="KW-1185">Reference proteome</keyword>
<evidence type="ECO:0000313" key="8">
    <source>
        <dbReference type="EMBL" id="KAK3363993.1"/>
    </source>
</evidence>
<evidence type="ECO:0000256" key="4">
    <source>
        <dbReference type="SAM" id="Coils"/>
    </source>
</evidence>
<accession>A0AAJ0MKV9</accession>
<dbReference type="InterPro" id="IPR054471">
    <property type="entry name" value="GPIID_WHD"/>
</dbReference>
<evidence type="ECO:0000256" key="2">
    <source>
        <dbReference type="ARBA" id="ARBA00023043"/>
    </source>
</evidence>
<dbReference type="Pfam" id="PF22939">
    <property type="entry name" value="WHD_GPIID"/>
    <property type="match status" value="1"/>
</dbReference>
<feature type="domain" description="GPI inositol-deacylase winged helix" evidence="5">
    <location>
        <begin position="572"/>
        <end position="656"/>
    </location>
</feature>
<feature type="repeat" description="ANK" evidence="3">
    <location>
        <begin position="1218"/>
        <end position="1250"/>
    </location>
</feature>
<keyword evidence="1" id="KW-0677">Repeat</keyword>
<feature type="repeat" description="ANK" evidence="3">
    <location>
        <begin position="1288"/>
        <end position="1320"/>
    </location>
</feature>
<keyword evidence="4" id="KW-0175">Coiled coil</keyword>
<feature type="repeat" description="ANK" evidence="3">
    <location>
        <begin position="973"/>
        <end position="1005"/>
    </location>
</feature>
<dbReference type="SMART" id="SM00248">
    <property type="entry name" value="ANK"/>
    <property type="match status" value="20"/>
</dbReference>
<feature type="repeat" description="ANK" evidence="3">
    <location>
        <begin position="1498"/>
        <end position="1530"/>
    </location>
</feature>
<evidence type="ECO:0000259" key="7">
    <source>
        <dbReference type="Pfam" id="PF24883"/>
    </source>
</evidence>
<proteinExistence type="predicted"/>
<dbReference type="InterPro" id="IPR027417">
    <property type="entry name" value="P-loop_NTPase"/>
</dbReference>
<dbReference type="PROSITE" id="PS50297">
    <property type="entry name" value="ANK_REP_REGION"/>
    <property type="match status" value="18"/>
</dbReference>
<reference evidence="8" key="2">
    <citation type="submission" date="2023-06" db="EMBL/GenBank/DDBJ databases">
        <authorList>
            <consortium name="Lawrence Berkeley National Laboratory"/>
            <person name="Haridas S."/>
            <person name="Hensen N."/>
            <person name="Bonometti L."/>
            <person name="Westerberg I."/>
            <person name="Brannstrom I.O."/>
            <person name="Guillou S."/>
            <person name="Cros-Aarteil S."/>
            <person name="Calhoun S."/>
            <person name="Kuo A."/>
            <person name="Mondo S."/>
            <person name="Pangilinan J."/>
            <person name="Riley R."/>
            <person name="Labutti K."/>
            <person name="Andreopoulos B."/>
            <person name="Lipzen A."/>
            <person name="Chen C."/>
            <person name="Yanf M."/>
            <person name="Daum C."/>
            <person name="Ng V."/>
            <person name="Clum A."/>
            <person name="Steindorff A."/>
            <person name="Ohm R."/>
            <person name="Martin F."/>
            <person name="Silar P."/>
            <person name="Natvig D."/>
            <person name="Lalanne C."/>
            <person name="Gautier V."/>
            <person name="Ament-Velasquez S.L."/>
            <person name="Kruys A."/>
            <person name="Hutchinson M.I."/>
            <person name="Powell A.J."/>
            <person name="Barry K."/>
            <person name="Miller A.N."/>
            <person name="Grigoriev I.V."/>
            <person name="Debuchy R."/>
            <person name="Gladieux P."/>
            <person name="Thoren M.H."/>
            <person name="Johannesson H."/>
        </authorList>
    </citation>
    <scope>NUCLEOTIDE SEQUENCE</scope>
    <source>
        <strain evidence="8">CBS 955.72</strain>
    </source>
</reference>
<feature type="repeat" description="ANK" evidence="3">
    <location>
        <begin position="1393"/>
        <end position="1425"/>
    </location>
</feature>
<feature type="repeat" description="ANK" evidence="3">
    <location>
        <begin position="903"/>
        <end position="935"/>
    </location>
</feature>
<dbReference type="PROSITE" id="PS50088">
    <property type="entry name" value="ANK_REPEAT"/>
    <property type="match status" value="18"/>
</dbReference>
<evidence type="ECO:0000259" key="5">
    <source>
        <dbReference type="Pfam" id="PF22939"/>
    </source>
</evidence>
<feature type="repeat" description="ANK" evidence="3">
    <location>
        <begin position="1043"/>
        <end position="1075"/>
    </location>
</feature>
<dbReference type="Pfam" id="PF00023">
    <property type="entry name" value="Ank"/>
    <property type="match status" value="3"/>
</dbReference>
<organism evidence="8 9">
    <name type="scientific">Lasiosphaeria hispida</name>
    <dbReference type="NCBI Taxonomy" id="260671"/>
    <lineage>
        <taxon>Eukaryota</taxon>
        <taxon>Fungi</taxon>
        <taxon>Dikarya</taxon>
        <taxon>Ascomycota</taxon>
        <taxon>Pezizomycotina</taxon>
        <taxon>Sordariomycetes</taxon>
        <taxon>Sordariomycetidae</taxon>
        <taxon>Sordariales</taxon>
        <taxon>Lasiosphaeriaceae</taxon>
        <taxon>Lasiosphaeria</taxon>
    </lineage>
</organism>
<evidence type="ECO:0000256" key="3">
    <source>
        <dbReference type="PROSITE-ProRule" id="PRU00023"/>
    </source>
</evidence>
<gene>
    <name evidence="8" type="ORF">B0T25DRAFT_56813</name>
</gene>
<feature type="repeat" description="ANK" evidence="3">
    <location>
        <begin position="1183"/>
        <end position="1215"/>
    </location>
</feature>
<reference evidence="8" key="1">
    <citation type="journal article" date="2023" name="Mol. Phylogenet. Evol.">
        <title>Genome-scale phylogeny and comparative genomics of the fungal order Sordariales.</title>
        <authorList>
            <person name="Hensen N."/>
            <person name="Bonometti L."/>
            <person name="Westerberg I."/>
            <person name="Brannstrom I.O."/>
            <person name="Guillou S."/>
            <person name="Cros-Aarteil S."/>
            <person name="Calhoun S."/>
            <person name="Haridas S."/>
            <person name="Kuo A."/>
            <person name="Mondo S."/>
            <person name="Pangilinan J."/>
            <person name="Riley R."/>
            <person name="LaButti K."/>
            <person name="Andreopoulos B."/>
            <person name="Lipzen A."/>
            <person name="Chen C."/>
            <person name="Yan M."/>
            <person name="Daum C."/>
            <person name="Ng V."/>
            <person name="Clum A."/>
            <person name="Steindorff A."/>
            <person name="Ohm R.A."/>
            <person name="Martin F."/>
            <person name="Silar P."/>
            <person name="Natvig D.O."/>
            <person name="Lalanne C."/>
            <person name="Gautier V."/>
            <person name="Ament-Velasquez S.L."/>
            <person name="Kruys A."/>
            <person name="Hutchinson M.I."/>
            <person name="Powell A.J."/>
            <person name="Barry K."/>
            <person name="Miller A.N."/>
            <person name="Grigoriev I.V."/>
            <person name="Debuchy R."/>
            <person name="Gladieux P."/>
            <person name="Hiltunen Thoren M."/>
            <person name="Johannesson H."/>
        </authorList>
    </citation>
    <scope>NUCLEOTIDE SEQUENCE</scope>
    <source>
        <strain evidence="8">CBS 955.72</strain>
    </source>
</reference>
<feature type="domain" description="Nephrocystin 3-like N-terminal" evidence="7">
    <location>
        <begin position="295"/>
        <end position="457"/>
    </location>
</feature>
<evidence type="ECO:0000256" key="1">
    <source>
        <dbReference type="ARBA" id="ARBA00022737"/>
    </source>
</evidence>
<dbReference type="SUPFAM" id="SSF48403">
    <property type="entry name" value="Ankyrin repeat"/>
    <property type="match status" value="2"/>
</dbReference>
<feature type="coiled-coil region" evidence="4">
    <location>
        <begin position="203"/>
        <end position="232"/>
    </location>
</feature>
<dbReference type="InterPro" id="IPR056125">
    <property type="entry name" value="DUF7708"/>
</dbReference>
<dbReference type="Gene3D" id="1.25.40.20">
    <property type="entry name" value="Ankyrin repeat-containing domain"/>
    <property type="match status" value="7"/>
</dbReference>
<feature type="repeat" description="ANK" evidence="3">
    <location>
        <begin position="1428"/>
        <end position="1460"/>
    </location>
</feature>
<dbReference type="PANTHER" id="PTHR24171:SF9">
    <property type="entry name" value="ANKYRIN REPEAT DOMAIN-CONTAINING PROTEIN 39"/>
    <property type="match status" value="1"/>
</dbReference>
<name>A0AAJ0MKV9_9PEZI</name>
<feature type="repeat" description="ANK" evidence="3">
    <location>
        <begin position="1078"/>
        <end position="1110"/>
    </location>
</feature>
<feature type="repeat" description="ANK" evidence="3">
    <location>
        <begin position="1358"/>
        <end position="1390"/>
    </location>
</feature>
<feature type="repeat" description="ANK" evidence="3">
    <location>
        <begin position="1463"/>
        <end position="1495"/>
    </location>
</feature>
<dbReference type="Pfam" id="PF24883">
    <property type="entry name" value="NPHP3_N"/>
    <property type="match status" value="1"/>
</dbReference>
<dbReference type="InterPro" id="IPR002110">
    <property type="entry name" value="Ankyrin_rpt"/>
</dbReference>
<dbReference type="Gene3D" id="3.40.50.300">
    <property type="entry name" value="P-loop containing nucleotide triphosphate hydrolases"/>
    <property type="match status" value="1"/>
</dbReference>
<dbReference type="PANTHER" id="PTHR24171">
    <property type="entry name" value="ANKYRIN REPEAT DOMAIN-CONTAINING PROTEIN 39-RELATED"/>
    <property type="match status" value="1"/>
</dbReference>
<feature type="repeat" description="ANK" evidence="3">
    <location>
        <begin position="1323"/>
        <end position="1355"/>
    </location>
</feature>
<dbReference type="Proteomes" id="UP001275084">
    <property type="component" value="Unassembled WGS sequence"/>
</dbReference>
<dbReference type="InterPro" id="IPR036770">
    <property type="entry name" value="Ankyrin_rpt-contain_sf"/>
</dbReference>
<evidence type="ECO:0000313" key="9">
    <source>
        <dbReference type="Proteomes" id="UP001275084"/>
    </source>
</evidence>
<evidence type="ECO:0000259" key="6">
    <source>
        <dbReference type="Pfam" id="PF24809"/>
    </source>
</evidence>
<feature type="repeat" description="ANK" evidence="3">
    <location>
        <begin position="1148"/>
        <end position="1180"/>
    </location>
</feature>
<feature type="repeat" description="ANK" evidence="3">
    <location>
        <begin position="1113"/>
        <end position="1145"/>
    </location>
</feature>
<dbReference type="Pfam" id="PF12796">
    <property type="entry name" value="Ank_2"/>
    <property type="match status" value="7"/>
</dbReference>
<comment type="caution">
    <text evidence="8">The sequence shown here is derived from an EMBL/GenBank/DDBJ whole genome shotgun (WGS) entry which is preliminary data.</text>
</comment>
<dbReference type="InterPro" id="IPR056884">
    <property type="entry name" value="NPHP3-like_N"/>
</dbReference>
<feature type="repeat" description="ANK" evidence="3">
    <location>
        <begin position="1253"/>
        <end position="1285"/>
    </location>
</feature>
<dbReference type="Pfam" id="PF24809">
    <property type="entry name" value="DUF7708"/>
    <property type="match status" value="1"/>
</dbReference>
<feature type="domain" description="DUF7708" evidence="6">
    <location>
        <begin position="74"/>
        <end position="214"/>
    </location>
</feature>
<feature type="repeat" description="ANK" evidence="3">
    <location>
        <begin position="938"/>
        <end position="970"/>
    </location>
</feature>
<feature type="repeat" description="ANK" evidence="3">
    <location>
        <begin position="1008"/>
        <end position="1040"/>
    </location>
</feature>
<dbReference type="EMBL" id="JAUIQD010000001">
    <property type="protein sequence ID" value="KAK3363993.1"/>
    <property type="molecule type" value="Genomic_DNA"/>
</dbReference>